<dbReference type="GO" id="GO:0034450">
    <property type="term" value="F:ubiquitin-ubiquitin ligase activity"/>
    <property type="evidence" value="ECO:0007669"/>
    <property type="project" value="TreeGrafter"/>
</dbReference>
<dbReference type="Proteomes" id="UP001174909">
    <property type="component" value="Unassembled WGS sequence"/>
</dbReference>
<keyword evidence="2" id="KW-0863">Zinc-finger</keyword>
<dbReference type="Gene3D" id="1.10.8.10">
    <property type="entry name" value="DNA helicase RuvA subunit, C-terminal domain"/>
    <property type="match status" value="1"/>
</dbReference>
<keyword evidence="4" id="KW-0862">Zinc</keyword>
<feature type="compositionally biased region" description="Acidic residues" evidence="7">
    <location>
        <begin position="1251"/>
        <end position="1262"/>
    </location>
</feature>
<dbReference type="InterPro" id="IPR000569">
    <property type="entry name" value="HECT_dom"/>
</dbReference>
<dbReference type="PROSITE" id="PS50237">
    <property type="entry name" value="HECT"/>
    <property type="match status" value="1"/>
</dbReference>
<feature type="region of interest" description="Disordered" evidence="7">
    <location>
        <begin position="154"/>
        <end position="193"/>
    </location>
</feature>
<dbReference type="GO" id="GO:0005634">
    <property type="term" value="C:nucleus"/>
    <property type="evidence" value="ECO:0007669"/>
    <property type="project" value="TreeGrafter"/>
</dbReference>
<dbReference type="InterPro" id="IPR003126">
    <property type="entry name" value="Znf_UBR"/>
</dbReference>
<protein>
    <submittedName>
        <fullName evidence="10">E3 ubiquitin-protein ligase UBR5</fullName>
    </submittedName>
</protein>
<dbReference type="FunFam" id="1.10.8.10:FF:000009">
    <property type="entry name" value="Putative E3 ubiquitin-protein ligase UBR5"/>
    <property type="match status" value="1"/>
</dbReference>
<dbReference type="CDD" id="cd14423">
    <property type="entry name" value="CUE_UBR5"/>
    <property type="match status" value="1"/>
</dbReference>
<dbReference type="Gene3D" id="3.30.2160.10">
    <property type="entry name" value="Hect, E3 ligase catalytic domain"/>
    <property type="match status" value="1"/>
</dbReference>
<feature type="active site" description="Glycyl thioester intermediate" evidence="5">
    <location>
        <position position="2107"/>
    </location>
</feature>
<feature type="zinc finger region" description="UBR-type" evidence="6">
    <location>
        <begin position="907"/>
        <end position="975"/>
    </location>
</feature>
<evidence type="ECO:0000259" key="9">
    <source>
        <dbReference type="PROSITE" id="PS51157"/>
    </source>
</evidence>
<accession>A0AA35S6C3</accession>
<evidence type="ECO:0000256" key="6">
    <source>
        <dbReference type="PROSITE-ProRule" id="PRU00508"/>
    </source>
</evidence>
<evidence type="ECO:0000256" key="2">
    <source>
        <dbReference type="ARBA" id="ARBA00022771"/>
    </source>
</evidence>
<dbReference type="GO" id="GO:0000209">
    <property type="term" value="P:protein polyubiquitination"/>
    <property type="evidence" value="ECO:0007669"/>
    <property type="project" value="TreeGrafter"/>
</dbReference>
<sequence length="2138" mass="231750">MLLRRRGGGRGLTSRWPLVPASDVPDSLINQAMAVLQGKSREAVIRELQRTNLDVNQAVNNLLSRDDDDGGDGEGSEGDPLIPAAFFPSGDELLSLLGSVGAVGPGEEDMEEGAGPGRPVRESGPRGDEGMREEIAGRLSRAVLDELGGEPLVLPGEAVGARGEGGSGGRERREEGKKRKVGGGGKSTKKDTLPTPVFFEAESPLVLGGAAPPFTHITSLHSELVAVDTEGALWRWAWKSAILESHPLVSELGLVGESVRLLSGKQLRVSVVTDSGKLASWLDWSVSPVAKLVEHSAFTPSELAGDTVVQLVSSHLFSAVLTASHKIYWWGLLPFPERKQAVVDVQERLRGSGRFSGGSSEGGEVQLDSLVCLRSSPIYTAGTKAIYCRGHRLQCGILQESVFSCSMSEKCRFRVVTARDEPVETEPSEGSKRTGEEGGAPPTPHLGVKRRYHDDGAGGREEQWSLHDVIFTDRVQSVRVGRVVKIDGLFAAVHFPGRREGVRREGGEGEEKMEEGEEGGVLGRCRLLRKDDLVLATESLTRKVPHYRQDNLARLRSPVPSDTPLVVCCGSQGVHALFSSRHQLFHVNFSLSGRVTQSSPFSQLSSHYFLHQATPTQLLPIATNQWLIRDKLGGVHLTSVNAASAMKDPLPLNLPPVTAMATGQCSSRTGVVVVAWQQQRLIPVLLRKDVSGLKTILSSTSKDDMQSLLLEHTSGGCNILHVLSLLGRPPTPSRSSSAFTSGAVGERRRGMAARTTPRSGVLREIMKQAMALASSSVSSHSLVLSADSSEAGPWGSDEGESDSSSPPPPPLSSSMSAPSVVSLCLGQLGLVLTEPPSPLSSLLTERNVEGYTPFMAAVSYKAYQVAMQLLDLALSIADGDQNKLMAALYPSDCHPDDNPIFVLCRNDNCSFTWTGEMHIHQDIFVCRSCGLTDSLCCCTECAYTCHRGHDCVFKKASPTAYCDCWERCNCRCLAQTPDSTRLALLQKLMSNTTLANKFDGSHQSLLAALLTMASHQSRAQSHWSMIRSSSLHSRSRHEDMPVYNLRPPKFAPKALAAVVEDWQCVKSAVLCTSVGGASSIDHTHHLGSVPVDSMVYLLLAKQAGQGTLSSILSTIVKHITRGSPQERAEAVGVASCFLRSVVRVWSVCELESSNIPSPVPSSRPRPSVSKSGVGERAFFIFSSLALHAVPALLETALQVITPVTRGMARPIDPLSMTDRHKVAEEMFRLPPVSLLREQPMELSEQGGEGVSGDESEAGDGEESVAGVGGQDASSTATIGSNLLYLSDEQDSTDNDDVESDASLPAEHYHDDEDVVLEPPSQRLRLLGRRGGHWALPSAPPTSTTPSSSTSRFSRSSRRAGRSVGTSASLLAQTFSLIIRQIAVVLETTFDIRELPVPSFQLSVSHGDSDMLTLQVWARLEPVLVWLATNMDSVEVLVRRGNNISERAPFRNILSSGHGRGKAGEGGAGSDALEGRRETFSYLLTILREAGPETSGLIPAIDVAGMEHLAWTLDALHYLLETTRPSCEATPTSKDGVARTSLFFRRSRSTSCLGSLPASPFDPLHEALPLAEKPHLLDASYNKQHLFGFDKSSVLEVWPSCDLQAPPILSLISHPLPRGQGSTAPRKQTDPAHLRGCRVVGVNSHELAASVLLGRWATTVDLFGRVFGETVGRLPDSFLAQERGFKSREREFRRDMDTLHSSTHNELSLQVERPRDKLLLGVLQQLQAMCDSRHSSSPSTSLPPLCVYRFKVVFEKEPGEGSGVLRSLFTAFADAVLSEEPLPRLETLAQPLKSLSYSGAGFKGKSSRDRSKGPRSLPHPLQPSVIKQAGKVSASPPEVEPALFYQPGKAGFYSLVQATPTPERLQAFRGVGRMIGLGLLLSEVFPVPLCRHVLKFIMMREVAWHDLAFFDPAMYESLRKLIVESEGDGGRDRLANMGLTFQVSLSGEEGGGEPCELVPGGASQPVTPDNVYQYVKLYAELRMVGVCQEALVSLRSGVYDVIPEGALGPLSPEDLRLILCGCHSIDTDRLRVITVFEDESKKEEEVLAKFKGWFWSVVERLSVRERQELLYFWTSSPALPANTESYQPSPSITIRPPDDARLPTANTCISRLYIPLYSSRSLLSTRLLTALKTKTFGFV</sequence>
<organism evidence="10 11">
    <name type="scientific">Geodia barretti</name>
    <name type="common">Barrett's horny sponge</name>
    <dbReference type="NCBI Taxonomy" id="519541"/>
    <lineage>
        <taxon>Eukaryota</taxon>
        <taxon>Metazoa</taxon>
        <taxon>Porifera</taxon>
        <taxon>Demospongiae</taxon>
        <taxon>Heteroscleromorpha</taxon>
        <taxon>Tetractinellida</taxon>
        <taxon>Astrophorina</taxon>
        <taxon>Geodiidae</taxon>
        <taxon>Geodia</taxon>
    </lineage>
</organism>
<feature type="region of interest" description="Disordered" evidence="7">
    <location>
        <begin position="729"/>
        <end position="760"/>
    </location>
</feature>
<dbReference type="EMBL" id="CASHTH010002049">
    <property type="protein sequence ID" value="CAI8024029.1"/>
    <property type="molecule type" value="Genomic_DNA"/>
</dbReference>
<dbReference type="InterPro" id="IPR024725">
    <property type="entry name" value="UBR5_UBA"/>
</dbReference>
<feature type="compositionally biased region" description="Basic and acidic residues" evidence="7">
    <location>
        <begin position="119"/>
        <end position="130"/>
    </location>
</feature>
<feature type="region of interest" description="Disordered" evidence="7">
    <location>
        <begin position="788"/>
        <end position="816"/>
    </location>
</feature>
<dbReference type="SUPFAM" id="SSF56204">
    <property type="entry name" value="Hect, E3 ligase catalytic domain"/>
    <property type="match status" value="1"/>
</dbReference>
<dbReference type="GO" id="GO:0005737">
    <property type="term" value="C:cytoplasm"/>
    <property type="evidence" value="ECO:0007669"/>
    <property type="project" value="TreeGrafter"/>
</dbReference>
<reference evidence="10" key="1">
    <citation type="submission" date="2023-03" db="EMBL/GenBank/DDBJ databases">
        <authorList>
            <person name="Steffen K."/>
            <person name="Cardenas P."/>
        </authorList>
    </citation>
    <scope>NUCLEOTIDE SEQUENCE</scope>
</reference>
<feature type="compositionally biased region" description="Acidic residues" evidence="7">
    <location>
        <begin position="1287"/>
        <end position="1299"/>
    </location>
</feature>
<feature type="compositionally biased region" description="Acidic residues" evidence="7">
    <location>
        <begin position="66"/>
        <end position="77"/>
    </location>
</feature>
<dbReference type="GO" id="GO:0090263">
    <property type="term" value="P:positive regulation of canonical Wnt signaling pathway"/>
    <property type="evidence" value="ECO:0007669"/>
    <property type="project" value="TreeGrafter"/>
</dbReference>
<dbReference type="SMART" id="SM00119">
    <property type="entry name" value="HECTc"/>
    <property type="match status" value="1"/>
</dbReference>
<feature type="region of interest" description="Disordered" evidence="7">
    <location>
        <begin position="1798"/>
        <end position="1821"/>
    </location>
</feature>
<dbReference type="GO" id="GO:0008270">
    <property type="term" value="F:zinc ion binding"/>
    <property type="evidence" value="ECO:0007669"/>
    <property type="project" value="UniProtKB-KW"/>
</dbReference>
<dbReference type="Gene3D" id="3.90.1750.10">
    <property type="entry name" value="Hect, E3 ligase catalytic domains"/>
    <property type="match status" value="1"/>
</dbReference>
<dbReference type="Pfam" id="PF00632">
    <property type="entry name" value="HECT"/>
    <property type="match status" value="1"/>
</dbReference>
<dbReference type="Pfam" id="PF11547">
    <property type="entry name" value="E3_UbLigase_EDD"/>
    <property type="match status" value="1"/>
</dbReference>
<comment type="caution">
    <text evidence="10">The sequence shown here is derived from an EMBL/GenBank/DDBJ whole genome shotgun (WGS) entry which is preliminary data.</text>
</comment>
<feature type="region of interest" description="Disordered" evidence="7">
    <location>
        <begin position="101"/>
        <end position="130"/>
    </location>
</feature>
<dbReference type="InterPro" id="IPR035983">
    <property type="entry name" value="Hect_E3_ubiquitin_ligase"/>
</dbReference>
<feature type="domain" description="UBR-type" evidence="9">
    <location>
        <begin position="907"/>
        <end position="975"/>
    </location>
</feature>
<feature type="region of interest" description="Disordered" evidence="7">
    <location>
        <begin position="1287"/>
        <end position="1316"/>
    </location>
</feature>
<keyword evidence="1" id="KW-0479">Metal-binding</keyword>
<gene>
    <name evidence="10" type="ORF">GBAR_LOCUS13999</name>
</gene>
<dbReference type="GO" id="GO:0043130">
    <property type="term" value="F:ubiquitin binding"/>
    <property type="evidence" value="ECO:0007669"/>
    <property type="project" value="InterPro"/>
</dbReference>
<dbReference type="Gene3D" id="3.30.2410.10">
    <property type="entry name" value="Hect, E3 ligase catalytic domain"/>
    <property type="match status" value="1"/>
</dbReference>
<feature type="region of interest" description="Disordered" evidence="7">
    <location>
        <begin position="1331"/>
        <end position="1359"/>
    </location>
</feature>
<dbReference type="SMART" id="SM00396">
    <property type="entry name" value="ZnF_UBR1"/>
    <property type="match status" value="1"/>
</dbReference>
<evidence type="ECO:0000256" key="1">
    <source>
        <dbReference type="ARBA" id="ARBA00022723"/>
    </source>
</evidence>
<evidence type="ECO:0000313" key="10">
    <source>
        <dbReference type="EMBL" id="CAI8024029.1"/>
    </source>
</evidence>
<evidence type="ECO:0000256" key="7">
    <source>
        <dbReference type="SAM" id="MobiDB-lite"/>
    </source>
</evidence>
<evidence type="ECO:0000256" key="3">
    <source>
        <dbReference type="ARBA" id="ARBA00022786"/>
    </source>
</evidence>
<keyword evidence="3 5" id="KW-0833">Ubl conjugation pathway</keyword>
<keyword evidence="11" id="KW-1185">Reference proteome</keyword>
<evidence type="ECO:0000256" key="5">
    <source>
        <dbReference type="PROSITE-ProRule" id="PRU00104"/>
    </source>
</evidence>
<dbReference type="PANTHER" id="PTHR46276">
    <property type="entry name" value="E3 UBIQUITIN-PROTEIN LIGASE UBR5"/>
    <property type="match status" value="1"/>
</dbReference>
<dbReference type="PANTHER" id="PTHR46276:SF1">
    <property type="entry name" value="E3 UBIQUITIN-PROTEIN LIGASE UBR5"/>
    <property type="match status" value="1"/>
</dbReference>
<feature type="region of interest" description="Disordered" evidence="7">
    <location>
        <begin position="420"/>
        <end position="459"/>
    </location>
</feature>
<dbReference type="PROSITE" id="PS51157">
    <property type="entry name" value="ZF_UBR"/>
    <property type="match status" value="1"/>
</dbReference>
<evidence type="ECO:0000256" key="4">
    <source>
        <dbReference type="ARBA" id="ARBA00022833"/>
    </source>
</evidence>
<feature type="compositionally biased region" description="Low complexity" evidence="7">
    <location>
        <begin position="1340"/>
        <end position="1353"/>
    </location>
</feature>
<feature type="domain" description="HECT" evidence="8">
    <location>
        <begin position="1860"/>
        <end position="2138"/>
    </location>
</feature>
<evidence type="ECO:0000259" key="8">
    <source>
        <dbReference type="PROSITE" id="PS50237"/>
    </source>
</evidence>
<feature type="region of interest" description="Disordered" evidence="7">
    <location>
        <begin position="63"/>
        <end position="83"/>
    </location>
</feature>
<name>A0AA35S6C3_GEOBA</name>
<evidence type="ECO:0000313" key="11">
    <source>
        <dbReference type="Proteomes" id="UP001174909"/>
    </source>
</evidence>
<proteinExistence type="predicted"/>
<feature type="region of interest" description="Disordered" evidence="7">
    <location>
        <begin position="1241"/>
        <end position="1273"/>
    </location>
</feature>